<dbReference type="SUPFAM" id="SSF57959">
    <property type="entry name" value="Leucine zipper domain"/>
    <property type="match status" value="1"/>
</dbReference>
<protein>
    <recommendedName>
        <fullName evidence="4">BZIP domain-containing protein</fullName>
    </recommendedName>
</protein>
<evidence type="ECO:0000313" key="6">
    <source>
        <dbReference type="Proteomes" id="UP000646827"/>
    </source>
</evidence>
<dbReference type="Gene3D" id="1.20.5.170">
    <property type="match status" value="1"/>
</dbReference>
<dbReference type="PANTHER" id="PTHR40621:SF6">
    <property type="entry name" value="AP-1-LIKE TRANSCRIPTION FACTOR YAP1-RELATED"/>
    <property type="match status" value="1"/>
</dbReference>
<proteinExistence type="predicted"/>
<dbReference type="PROSITE" id="PS00036">
    <property type="entry name" value="BZIP_BASIC"/>
    <property type="match status" value="1"/>
</dbReference>
<evidence type="ECO:0000313" key="5">
    <source>
        <dbReference type="EMBL" id="KAG2222799.1"/>
    </source>
</evidence>
<evidence type="ECO:0000256" key="2">
    <source>
        <dbReference type="ARBA" id="ARBA00023242"/>
    </source>
</evidence>
<dbReference type="InterPro" id="IPR050936">
    <property type="entry name" value="AP-1-like"/>
</dbReference>
<dbReference type="Pfam" id="PF00170">
    <property type="entry name" value="bZIP_1"/>
    <property type="match status" value="1"/>
</dbReference>
<feature type="region of interest" description="Disordered" evidence="3">
    <location>
        <begin position="142"/>
        <end position="163"/>
    </location>
</feature>
<evidence type="ECO:0000256" key="1">
    <source>
        <dbReference type="ARBA" id="ARBA00004123"/>
    </source>
</evidence>
<feature type="domain" description="BZIP" evidence="4">
    <location>
        <begin position="30"/>
        <end position="80"/>
    </location>
</feature>
<name>A0A8H7S4W6_9FUNG</name>
<dbReference type="PROSITE" id="PS50217">
    <property type="entry name" value="BZIP"/>
    <property type="match status" value="1"/>
</dbReference>
<feature type="region of interest" description="Disordered" evidence="3">
    <location>
        <begin position="187"/>
        <end position="248"/>
    </location>
</feature>
<dbReference type="PANTHER" id="PTHR40621">
    <property type="entry name" value="TRANSCRIPTION FACTOR KAPC-RELATED"/>
    <property type="match status" value="1"/>
</dbReference>
<reference evidence="5 6" key="1">
    <citation type="submission" date="2020-12" db="EMBL/GenBank/DDBJ databases">
        <title>Metabolic potential, ecology and presence of endohyphal bacteria is reflected in genomic diversity of Mucoromycotina.</title>
        <authorList>
            <person name="Muszewska A."/>
            <person name="Okrasinska A."/>
            <person name="Steczkiewicz K."/>
            <person name="Drgas O."/>
            <person name="Orlowska M."/>
            <person name="Perlinska-Lenart U."/>
            <person name="Aleksandrzak-Piekarczyk T."/>
            <person name="Szatraj K."/>
            <person name="Zielenkiewicz U."/>
            <person name="Pilsyk S."/>
            <person name="Malc E."/>
            <person name="Mieczkowski P."/>
            <person name="Kruszewska J.S."/>
            <person name="Biernat P."/>
            <person name="Pawlowska J."/>
        </authorList>
    </citation>
    <scope>NUCLEOTIDE SEQUENCE [LARGE SCALE GENOMIC DNA]</scope>
    <source>
        <strain evidence="5 6">CBS 142.35</strain>
    </source>
</reference>
<feature type="compositionally biased region" description="Basic and acidic residues" evidence="3">
    <location>
        <begin position="142"/>
        <end position="151"/>
    </location>
</feature>
<feature type="region of interest" description="Disordered" evidence="3">
    <location>
        <begin position="1"/>
        <end position="44"/>
    </location>
</feature>
<dbReference type="CDD" id="cd14688">
    <property type="entry name" value="bZIP_YAP"/>
    <property type="match status" value="1"/>
</dbReference>
<keyword evidence="6" id="KW-1185">Reference proteome</keyword>
<dbReference type="AlphaFoldDB" id="A0A8H7S4W6"/>
<dbReference type="Pfam" id="PF11905">
    <property type="entry name" value="DUF3425"/>
    <property type="match status" value="1"/>
</dbReference>
<sequence>MIEALPINSNDNSSKKKPGRKPNPASPALRKAQNRAAQRAFRERKERHIVELEETSKALREQRDKLLSENKELRSSVGVLGYEGWHLKGLVLSLQLVCLLQNVKIPNHTPYLEHSYLRETMLNTSTPEIISAYVKAKELHGLPSTDKDKQSKSSPTMASPQRGQYLSTGVIIVDRDSVRTVIGNRISTRIRATPPPQPPQQQQIQATASPSRRRSSTATSASMNSSIDIEDDRSDDEEGSKSPTFSARPIMLTREPIPSFNLASFQTMRLRLQLQAVCDKMGDKAFKLEPTVLQLTVPHDLRIDLIPIAAMRDRMILFHDLYNIDECFRTLLDGMVYVEGDPLSSSSWTFPAEFYEKFWFLTHDYSAEEIKKRWPGLEKGKVDKILANVVSFAGESSQQNFQSNALATGLLPPSMSNFFDNPDAFNNFAIDQPSHYPPSLSSDGIISSASEADSYLVDGNHDDTIEANVDKSIMIPVEDDDQDLSWDDMVNVNDIEMED</sequence>
<dbReference type="GO" id="GO:0090575">
    <property type="term" value="C:RNA polymerase II transcription regulator complex"/>
    <property type="evidence" value="ECO:0007669"/>
    <property type="project" value="TreeGrafter"/>
</dbReference>
<gene>
    <name evidence="5" type="ORF">INT45_011609</name>
</gene>
<dbReference type="GO" id="GO:0001228">
    <property type="term" value="F:DNA-binding transcription activator activity, RNA polymerase II-specific"/>
    <property type="evidence" value="ECO:0007669"/>
    <property type="project" value="TreeGrafter"/>
</dbReference>
<dbReference type="GO" id="GO:0000976">
    <property type="term" value="F:transcription cis-regulatory region binding"/>
    <property type="evidence" value="ECO:0007669"/>
    <property type="project" value="InterPro"/>
</dbReference>
<comment type="subcellular location">
    <subcellularLocation>
        <location evidence="1">Nucleus</location>
    </subcellularLocation>
</comment>
<dbReference type="InterPro" id="IPR046347">
    <property type="entry name" value="bZIP_sf"/>
</dbReference>
<dbReference type="SMART" id="SM00338">
    <property type="entry name" value="BRLZ"/>
    <property type="match status" value="1"/>
</dbReference>
<keyword evidence="2" id="KW-0539">Nucleus</keyword>
<feature type="compositionally biased region" description="Low complexity" evidence="3">
    <location>
        <begin position="200"/>
        <end position="227"/>
    </location>
</feature>
<organism evidence="5 6">
    <name type="scientific">Circinella minor</name>
    <dbReference type="NCBI Taxonomy" id="1195481"/>
    <lineage>
        <taxon>Eukaryota</taxon>
        <taxon>Fungi</taxon>
        <taxon>Fungi incertae sedis</taxon>
        <taxon>Mucoromycota</taxon>
        <taxon>Mucoromycotina</taxon>
        <taxon>Mucoromycetes</taxon>
        <taxon>Mucorales</taxon>
        <taxon>Lichtheimiaceae</taxon>
        <taxon>Circinella</taxon>
    </lineage>
</organism>
<dbReference type="InterPro" id="IPR004827">
    <property type="entry name" value="bZIP"/>
</dbReference>
<feature type="compositionally biased region" description="Polar residues" evidence="3">
    <location>
        <begin position="152"/>
        <end position="163"/>
    </location>
</feature>
<evidence type="ECO:0000256" key="3">
    <source>
        <dbReference type="SAM" id="MobiDB-lite"/>
    </source>
</evidence>
<feature type="compositionally biased region" description="Acidic residues" evidence="3">
    <location>
        <begin position="228"/>
        <end position="238"/>
    </location>
</feature>
<dbReference type="OrthoDB" id="2593073at2759"/>
<dbReference type="Proteomes" id="UP000646827">
    <property type="component" value="Unassembled WGS sequence"/>
</dbReference>
<comment type="caution">
    <text evidence="5">The sequence shown here is derived from an EMBL/GenBank/DDBJ whole genome shotgun (WGS) entry which is preliminary data.</text>
</comment>
<evidence type="ECO:0000259" key="4">
    <source>
        <dbReference type="PROSITE" id="PS50217"/>
    </source>
</evidence>
<accession>A0A8H7S4W6</accession>
<dbReference type="InterPro" id="IPR021833">
    <property type="entry name" value="DUF3425"/>
</dbReference>
<dbReference type="EMBL" id="JAEPRB010000074">
    <property type="protein sequence ID" value="KAG2222799.1"/>
    <property type="molecule type" value="Genomic_DNA"/>
</dbReference>